<keyword evidence="1" id="KW-0175">Coiled coil</keyword>
<dbReference type="InterPro" id="IPR046640">
    <property type="entry name" value="DUF6752"/>
</dbReference>
<organism evidence="3 4">
    <name type="scientific">Nocardioides humi</name>
    <dbReference type="NCBI Taxonomy" id="449461"/>
    <lineage>
        <taxon>Bacteria</taxon>
        <taxon>Bacillati</taxon>
        <taxon>Actinomycetota</taxon>
        <taxon>Actinomycetes</taxon>
        <taxon>Propionibacteriales</taxon>
        <taxon>Nocardioidaceae</taxon>
        <taxon>Nocardioides</taxon>
    </lineage>
</organism>
<keyword evidence="4" id="KW-1185">Reference proteome</keyword>
<accession>A0ABN2BMW1</accession>
<protein>
    <recommendedName>
        <fullName evidence="2">DUF6752 domain-containing protein</fullName>
    </recommendedName>
</protein>
<dbReference type="EMBL" id="BAAAOR010000040">
    <property type="protein sequence ID" value="GAA1544230.1"/>
    <property type="molecule type" value="Genomic_DNA"/>
</dbReference>
<evidence type="ECO:0000259" key="2">
    <source>
        <dbReference type="Pfam" id="PF20537"/>
    </source>
</evidence>
<evidence type="ECO:0000256" key="1">
    <source>
        <dbReference type="SAM" id="Coils"/>
    </source>
</evidence>
<evidence type="ECO:0000313" key="3">
    <source>
        <dbReference type="EMBL" id="GAA1544230.1"/>
    </source>
</evidence>
<feature type="coiled-coil region" evidence="1">
    <location>
        <begin position="22"/>
        <end position="59"/>
    </location>
</feature>
<proteinExistence type="predicted"/>
<reference evidence="3 4" key="1">
    <citation type="journal article" date="2019" name="Int. J. Syst. Evol. Microbiol.">
        <title>The Global Catalogue of Microorganisms (GCM) 10K type strain sequencing project: providing services to taxonomists for standard genome sequencing and annotation.</title>
        <authorList>
            <consortium name="The Broad Institute Genomics Platform"/>
            <consortium name="The Broad Institute Genome Sequencing Center for Infectious Disease"/>
            <person name="Wu L."/>
            <person name="Ma J."/>
        </authorList>
    </citation>
    <scope>NUCLEOTIDE SEQUENCE [LARGE SCALE GENOMIC DNA]</scope>
    <source>
        <strain evidence="3 4">JCM 14942</strain>
    </source>
</reference>
<sequence>MTTDELRQRLRTQARHRLPAPVANRIRERAGLRERVRALEEEVQENRQLNRRIAELTDVVTELLLPLGARDQARVDEVLERYRSGL</sequence>
<dbReference type="Pfam" id="PF20537">
    <property type="entry name" value="DUF6752"/>
    <property type="match status" value="1"/>
</dbReference>
<comment type="caution">
    <text evidence="3">The sequence shown here is derived from an EMBL/GenBank/DDBJ whole genome shotgun (WGS) entry which is preliminary data.</text>
</comment>
<feature type="domain" description="DUF6752" evidence="2">
    <location>
        <begin position="32"/>
        <end position="85"/>
    </location>
</feature>
<dbReference type="RefSeq" id="WP_141006990.1">
    <property type="nucleotide sequence ID" value="NZ_BAAAOR010000040.1"/>
</dbReference>
<dbReference type="Proteomes" id="UP001500842">
    <property type="component" value="Unassembled WGS sequence"/>
</dbReference>
<name>A0ABN2BMW1_9ACTN</name>
<evidence type="ECO:0000313" key="4">
    <source>
        <dbReference type="Proteomes" id="UP001500842"/>
    </source>
</evidence>
<gene>
    <name evidence="3" type="ORF">GCM10009788_53360</name>
</gene>